<reference evidence="2" key="1">
    <citation type="submission" date="2018-05" db="EMBL/GenBank/DDBJ databases">
        <authorList>
            <person name="Lanie J.A."/>
            <person name="Ng W.-L."/>
            <person name="Kazmierczak K.M."/>
            <person name="Andrzejewski T.M."/>
            <person name="Davidsen T.M."/>
            <person name="Wayne K.J."/>
            <person name="Tettelin H."/>
            <person name="Glass J.I."/>
            <person name="Rusch D."/>
            <person name="Podicherti R."/>
            <person name="Tsui H.-C.T."/>
            <person name="Winkler M.E."/>
        </authorList>
    </citation>
    <scope>NUCLEOTIDE SEQUENCE</scope>
</reference>
<feature type="compositionally biased region" description="Pro residues" evidence="1">
    <location>
        <begin position="34"/>
        <end position="49"/>
    </location>
</feature>
<feature type="non-terminal residue" evidence="2">
    <location>
        <position position="139"/>
    </location>
</feature>
<dbReference type="AlphaFoldDB" id="A0A382CCU4"/>
<accession>A0A382CCU4</accession>
<protein>
    <submittedName>
        <fullName evidence="2">Uncharacterized protein</fullName>
    </submittedName>
</protein>
<dbReference type="EMBL" id="UINC01033747">
    <property type="protein sequence ID" value="SVB23501.1"/>
    <property type="molecule type" value="Genomic_DNA"/>
</dbReference>
<organism evidence="2">
    <name type="scientific">marine metagenome</name>
    <dbReference type="NCBI Taxonomy" id="408172"/>
    <lineage>
        <taxon>unclassified sequences</taxon>
        <taxon>metagenomes</taxon>
        <taxon>ecological metagenomes</taxon>
    </lineage>
</organism>
<evidence type="ECO:0000256" key="1">
    <source>
        <dbReference type="SAM" id="MobiDB-lite"/>
    </source>
</evidence>
<evidence type="ECO:0000313" key="2">
    <source>
        <dbReference type="EMBL" id="SVB23501.1"/>
    </source>
</evidence>
<dbReference type="PROSITE" id="PS51257">
    <property type="entry name" value="PROKAR_LIPOPROTEIN"/>
    <property type="match status" value="1"/>
</dbReference>
<feature type="region of interest" description="Disordered" evidence="1">
    <location>
        <begin position="34"/>
        <end position="68"/>
    </location>
</feature>
<sequence>MNQSVRRTMKNKLIPCLTIALACAVVAQQKRPVPRPLPGVRPAPRPLPGRGPGRFPGQNAKPQPVKWNEKQVVITGTITDIKQGPTARSLPPIYNNTLTIKIDGVLRGGLKVGDQLQAHHSARQMEKPKYPKGKVVVAL</sequence>
<name>A0A382CCU4_9ZZZZ</name>
<proteinExistence type="predicted"/>
<gene>
    <name evidence="2" type="ORF">METZ01_LOCUS176355</name>
</gene>